<dbReference type="EMBL" id="JAXCEH010000015">
    <property type="protein sequence ID" value="MFA1556421.1"/>
    <property type="molecule type" value="Genomic_DNA"/>
</dbReference>
<dbReference type="Proteomes" id="UP001569904">
    <property type="component" value="Unassembled WGS sequence"/>
</dbReference>
<evidence type="ECO:0000313" key="1">
    <source>
        <dbReference type="EMBL" id="MFA1556421.1"/>
    </source>
</evidence>
<accession>A0ABV4R0N1</accession>
<organism evidence="1 2">
    <name type="scientific">Actinomadura chokoriensis</name>
    <dbReference type="NCBI Taxonomy" id="454156"/>
    <lineage>
        <taxon>Bacteria</taxon>
        <taxon>Bacillati</taxon>
        <taxon>Actinomycetota</taxon>
        <taxon>Actinomycetes</taxon>
        <taxon>Streptosporangiales</taxon>
        <taxon>Thermomonosporaceae</taxon>
        <taxon>Actinomadura</taxon>
    </lineage>
</organism>
<reference evidence="1 2" key="1">
    <citation type="submission" date="2023-11" db="EMBL/GenBank/DDBJ databases">
        <title>Actinomadura monticuli sp. nov., isolated from volcanic ash.</title>
        <authorList>
            <person name="Lee S.D."/>
            <person name="Yang H."/>
            <person name="Kim I.S."/>
        </authorList>
    </citation>
    <scope>NUCLEOTIDE SEQUENCE [LARGE SCALE GENOMIC DNA]</scope>
    <source>
        <strain evidence="1 2">DSM 45346</strain>
    </source>
</reference>
<name>A0ABV4R0N1_9ACTN</name>
<evidence type="ECO:0000313" key="2">
    <source>
        <dbReference type="Proteomes" id="UP001569904"/>
    </source>
</evidence>
<gene>
    <name evidence="1" type="ORF">SM436_22250</name>
</gene>
<comment type="caution">
    <text evidence="1">The sequence shown here is derived from an EMBL/GenBank/DDBJ whole genome shotgun (WGS) entry which is preliminary data.</text>
</comment>
<sequence length="50" mass="5534">MPDEVNSADLPATAMVPVVQIFERDVPGPWWPADADLLQTQSSVRLRSAR</sequence>
<protein>
    <submittedName>
        <fullName evidence="1">Uncharacterized protein</fullName>
    </submittedName>
</protein>
<proteinExistence type="predicted"/>
<dbReference type="RefSeq" id="WP_371943126.1">
    <property type="nucleotide sequence ID" value="NZ_JAXCEH010000015.1"/>
</dbReference>
<keyword evidence="2" id="KW-1185">Reference proteome</keyword>